<accession>A0A815SBT0</accession>
<feature type="non-terminal residue" evidence="2">
    <location>
        <position position="1"/>
    </location>
</feature>
<proteinExistence type="predicted"/>
<dbReference type="AlphaFoldDB" id="A0A815SBT0"/>
<dbReference type="Proteomes" id="UP000663889">
    <property type="component" value="Unassembled WGS sequence"/>
</dbReference>
<name>A0A815SBT0_9BILA</name>
<organism evidence="2 3">
    <name type="scientific">Rotaria sordida</name>
    <dbReference type="NCBI Taxonomy" id="392033"/>
    <lineage>
        <taxon>Eukaryota</taxon>
        <taxon>Metazoa</taxon>
        <taxon>Spiralia</taxon>
        <taxon>Gnathifera</taxon>
        <taxon>Rotifera</taxon>
        <taxon>Eurotatoria</taxon>
        <taxon>Bdelloidea</taxon>
        <taxon>Philodinida</taxon>
        <taxon>Philodinidae</taxon>
        <taxon>Rotaria</taxon>
    </lineage>
</organism>
<evidence type="ECO:0000313" key="2">
    <source>
        <dbReference type="EMBL" id="CAF1486062.1"/>
    </source>
</evidence>
<gene>
    <name evidence="2" type="ORF">SEV965_LOCUS35336</name>
</gene>
<evidence type="ECO:0000313" key="3">
    <source>
        <dbReference type="Proteomes" id="UP000663889"/>
    </source>
</evidence>
<feature type="region of interest" description="Disordered" evidence="1">
    <location>
        <begin position="775"/>
        <end position="818"/>
    </location>
</feature>
<protein>
    <submittedName>
        <fullName evidence="2">Uncharacterized protein</fullName>
    </submittedName>
</protein>
<evidence type="ECO:0000256" key="1">
    <source>
        <dbReference type="SAM" id="MobiDB-lite"/>
    </source>
</evidence>
<reference evidence="2" key="1">
    <citation type="submission" date="2021-02" db="EMBL/GenBank/DDBJ databases">
        <authorList>
            <person name="Nowell W R."/>
        </authorList>
    </citation>
    <scope>NUCLEOTIDE SEQUENCE</scope>
</reference>
<feature type="compositionally biased region" description="Basic and acidic residues" evidence="1">
    <location>
        <begin position="775"/>
        <end position="788"/>
    </location>
</feature>
<feature type="compositionally biased region" description="Basic and acidic residues" evidence="1">
    <location>
        <begin position="798"/>
        <end position="811"/>
    </location>
</feature>
<comment type="caution">
    <text evidence="2">The sequence shown here is derived from an EMBL/GenBank/DDBJ whole genome shotgun (WGS) entry which is preliminary data.</text>
</comment>
<sequence>SHKSGYIKPIRVAFNFVENYFKAQLTDSNKQFHSTCIESLTPAKLLVELESSSKFISSDEDRPLTDFSFFEPNSPKAKEAQPCLISAFNGAYKIQRSTMTYSKDIKDKSLTMLIPTTGDRWPALLDYFYDSCQTNGLYERFLYWIIGKKNFVHEHSLLNEELPSLEYLYITRMLIGNRIYEYDDDALNYLRPILYKMRSNDSSYEGLFNVPKNKRAEACERRGADLIERIAVIIQNIFDTLKVLESIKSINFNVIQQDTLNEIKANIGKYFYSNEMLSQVNNESSYPDGVDLKELKEVRITSVNKAPSESMKVGLSAGKIAVHFFHKLLLPQSIRLFCTDSINIKKDILNELKIIQHPVNCFSISDLTCGGIFHNYKRDNIDVKQLLLNLQKKRFLKCGKFKKSSFRLIETWIKMLPDPTNDEQFQHFKNELNTSYQLDLEKYIEYYEHGIDDNSLLTEAGQNILLTQKSWIEQLRQKIHNPSMQNARSELTTDSSTILPQIERTTLFTNVVQDISNSVHYNTSESIDTIPDINLPPVIEYYTEFCSESSSDDVLLMTTVENCLSNINEQVIDSNNTNDVPMIDSITCQNNTVSSPAIAIKYAISASCILTEDMKALCKKILLSDSIILSSTKLNKTCNNTNMIDVHKACRLLIDNGLLEKEKKLLANKHSYFESYLKQIPKNKSELVDFSVALARFGIIDIDMYYATLKKIDTKNTTYLTSHGMSILEEKPYNDLKIDVNKDAIIQPTSERCHELPNGPDANHDNDKENVTMEKVDDSTNFEHDVEHNVLSPKRRRELTGKGKEYKEQRSKSKKKTN</sequence>
<dbReference type="EMBL" id="CAJNOU010005702">
    <property type="protein sequence ID" value="CAF1486062.1"/>
    <property type="molecule type" value="Genomic_DNA"/>
</dbReference>